<dbReference type="Proteomes" id="UP001381693">
    <property type="component" value="Unassembled WGS sequence"/>
</dbReference>
<evidence type="ECO:0000256" key="1">
    <source>
        <dbReference type="SAM" id="MobiDB-lite"/>
    </source>
</evidence>
<organism evidence="2 3">
    <name type="scientific">Halocaridina rubra</name>
    <name type="common">Hawaiian red shrimp</name>
    <dbReference type="NCBI Taxonomy" id="373956"/>
    <lineage>
        <taxon>Eukaryota</taxon>
        <taxon>Metazoa</taxon>
        <taxon>Ecdysozoa</taxon>
        <taxon>Arthropoda</taxon>
        <taxon>Crustacea</taxon>
        <taxon>Multicrustacea</taxon>
        <taxon>Malacostraca</taxon>
        <taxon>Eumalacostraca</taxon>
        <taxon>Eucarida</taxon>
        <taxon>Decapoda</taxon>
        <taxon>Pleocyemata</taxon>
        <taxon>Caridea</taxon>
        <taxon>Atyoidea</taxon>
        <taxon>Atyidae</taxon>
        <taxon>Halocaridina</taxon>
    </lineage>
</organism>
<evidence type="ECO:0000313" key="2">
    <source>
        <dbReference type="EMBL" id="KAK7084512.1"/>
    </source>
</evidence>
<sequence>NESCVESPDISRDGDDHLSSEKTSSLAIETLIAETEASEIILPNGIETDGKASILPTSFTTTFVTTTEQHAQIGGIADSTALLTSDIDVEESLFKKSHNESSQILKCNK</sequence>
<feature type="non-terminal residue" evidence="2">
    <location>
        <position position="1"/>
    </location>
</feature>
<feature type="region of interest" description="Disordered" evidence="1">
    <location>
        <begin position="1"/>
        <end position="21"/>
    </location>
</feature>
<gene>
    <name evidence="2" type="ORF">SK128_016257</name>
</gene>
<dbReference type="AlphaFoldDB" id="A0AAN8XJ96"/>
<proteinExistence type="predicted"/>
<keyword evidence="3" id="KW-1185">Reference proteome</keyword>
<feature type="compositionally biased region" description="Basic and acidic residues" evidence="1">
    <location>
        <begin position="9"/>
        <end position="20"/>
    </location>
</feature>
<reference evidence="2 3" key="1">
    <citation type="submission" date="2023-11" db="EMBL/GenBank/DDBJ databases">
        <title>Halocaridina rubra genome assembly.</title>
        <authorList>
            <person name="Smith C."/>
        </authorList>
    </citation>
    <scope>NUCLEOTIDE SEQUENCE [LARGE SCALE GENOMIC DNA]</scope>
    <source>
        <strain evidence="2">EP-1</strain>
        <tissue evidence="2">Whole</tissue>
    </source>
</reference>
<accession>A0AAN8XJ96</accession>
<feature type="non-terminal residue" evidence="2">
    <location>
        <position position="109"/>
    </location>
</feature>
<dbReference type="EMBL" id="JAXCGZ010002065">
    <property type="protein sequence ID" value="KAK7084512.1"/>
    <property type="molecule type" value="Genomic_DNA"/>
</dbReference>
<evidence type="ECO:0000313" key="3">
    <source>
        <dbReference type="Proteomes" id="UP001381693"/>
    </source>
</evidence>
<name>A0AAN8XJ96_HALRR</name>
<comment type="caution">
    <text evidence="2">The sequence shown here is derived from an EMBL/GenBank/DDBJ whole genome shotgun (WGS) entry which is preliminary data.</text>
</comment>
<protein>
    <submittedName>
        <fullName evidence="2">Uncharacterized protein</fullName>
    </submittedName>
</protein>